<dbReference type="SUPFAM" id="SSF56112">
    <property type="entry name" value="Protein kinase-like (PK-like)"/>
    <property type="match status" value="1"/>
</dbReference>
<keyword evidence="5" id="KW-0808">Transferase</keyword>
<dbReference type="InterPro" id="IPR011009">
    <property type="entry name" value="Kinase-like_dom_sf"/>
</dbReference>
<proteinExistence type="inferred from homology"/>
<dbReference type="Gene3D" id="3.30.200.20">
    <property type="entry name" value="Phosphorylase Kinase, domain 1"/>
    <property type="match status" value="1"/>
</dbReference>
<evidence type="ECO:0000256" key="3">
    <source>
        <dbReference type="ARBA" id="ARBA00022475"/>
    </source>
</evidence>
<evidence type="ECO:0000256" key="6">
    <source>
        <dbReference type="ARBA" id="ARBA00022741"/>
    </source>
</evidence>
<dbReference type="GO" id="GO:0005886">
    <property type="term" value="C:plasma membrane"/>
    <property type="evidence" value="ECO:0007669"/>
    <property type="project" value="UniProtKB-SubCell"/>
</dbReference>
<dbReference type="FunFam" id="1.10.510.10:FF:000032">
    <property type="entry name" value="Serine/threonine-protein kinase PBS1"/>
    <property type="match status" value="1"/>
</dbReference>
<evidence type="ECO:0000256" key="5">
    <source>
        <dbReference type="ARBA" id="ARBA00022679"/>
    </source>
</evidence>
<evidence type="ECO:0000259" key="11">
    <source>
        <dbReference type="PROSITE" id="PS50011"/>
    </source>
</evidence>
<accession>A0A9Q1LJ93</accession>
<dbReference type="AlphaFoldDB" id="A0A9Q1LJ93"/>
<dbReference type="InterPro" id="IPR000719">
    <property type="entry name" value="Prot_kinase_dom"/>
</dbReference>
<evidence type="ECO:0000256" key="2">
    <source>
        <dbReference type="ARBA" id="ARBA00008684"/>
    </source>
</evidence>
<keyword evidence="4" id="KW-0723">Serine/threonine-protein kinase</keyword>
<dbReference type="PROSITE" id="PS50011">
    <property type="entry name" value="PROTEIN_KINASE_DOM"/>
    <property type="match status" value="1"/>
</dbReference>
<dbReference type="InterPro" id="IPR001245">
    <property type="entry name" value="Ser-Thr/Tyr_kinase_cat_dom"/>
</dbReference>
<dbReference type="PANTHER" id="PTHR47985:SF33">
    <property type="entry name" value="SERINE_THREONINE-PROTEIN KINASE CDL1-LIKE ISOFORM X1"/>
    <property type="match status" value="1"/>
</dbReference>
<comment type="similarity">
    <text evidence="2">Belongs to the protein kinase superfamily. Ser/Thr protein kinase family.</text>
</comment>
<comment type="subcellular location">
    <subcellularLocation>
        <location evidence="1">Cell membrane</location>
        <topology evidence="1">Lipid-anchor</topology>
    </subcellularLocation>
</comment>
<dbReference type="Gene3D" id="1.10.510.10">
    <property type="entry name" value="Transferase(Phosphotransferase) domain 1"/>
    <property type="match status" value="1"/>
</dbReference>
<feature type="domain" description="Protein kinase" evidence="11">
    <location>
        <begin position="28"/>
        <end position="301"/>
    </location>
</feature>
<dbReference type="GO" id="GO:0005524">
    <property type="term" value="F:ATP binding"/>
    <property type="evidence" value="ECO:0007669"/>
    <property type="project" value="UniProtKB-KW"/>
</dbReference>
<dbReference type="Pfam" id="PF07714">
    <property type="entry name" value="PK_Tyr_Ser-Thr"/>
    <property type="match status" value="1"/>
</dbReference>
<name>A0A9Q1LJ93_9SOLA</name>
<organism evidence="12 13">
    <name type="scientific">Anisodus acutangulus</name>
    <dbReference type="NCBI Taxonomy" id="402998"/>
    <lineage>
        <taxon>Eukaryota</taxon>
        <taxon>Viridiplantae</taxon>
        <taxon>Streptophyta</taxon>
        <taxon>Embryophyta</taxon>
        <taxon>Tracheophyta</taxon>
        <taxon>Spermatophyta</taxon>
        <taxon>Magnoliopsida</taxon>
        <taxon>eudicotyledons</taxon>
        <taxon>Gunneridae</taxon>
        <taxon>Pentapetalae</taxon>
        <taxon>asterids</taxon>
        <taxon>lamiids</taxon>
        <taxon>Solanales</taxon>
        <taxon>Solanaceae</taxon>
        <taxon>Solanoideae</taxon>
        <taxon>Hyoscyameae</taxon>
        <taxon>Anisodus</taxon>
    </lineage>
</organism>
<dbReference type="Proteomes" id="UP001152561">
    <property type="component" value="Unassembled WGS sequence"/>
</dbReference>
<keyword evidence="13" id="KW-1185">Reference proteome</keyword>
<dbReference type="GO" id="GO:0004674">
    <property type="term" value="F:protein serine/threonine kinase activity"/>
    <property type="evidence" value="ECO:0007669"/>
    <property type="project" value="UniProtKB-KW"/>
</dbReference>
<dbReference type="OrthoDB" id="4062651at2759"/>
<keyword evidence="9" id="KW-0472">Membrane</keyword>
<reference evidence="13" key="1">
    <citation type="journal article" date="2023" name="Proc. Natl. Acad. Sci. U.S.A.">
        <title>Genomic and structural basis for evolution of tropane alkaloid biosynthesis.</title>
        <authorList>
            <person name="Wanga Y.-J."/>
            <person name="Taina T."/>
            <person name="Yua J.-Y."/>
            <person name="Lia J."/>
            <person name="Xua B."/>
            <person name="Chenc J."/>
            <person name="D'Auriad J.C."/>
            <person name="Huanga J.-P."/>
            <person name="Huanga S.-X."/>
        </authorList>
    </citation>
    <scope>NUCLEOTIDE SEQUENCE [LARGE SCALE GENOMIC DNA]</scope>
    <source>
        <strain evidence="13">cv. KIB-2019</strain>
    </source>
</reference>
<keyword evidence="6" id="KW-0547">Nucleotide-binding</keyword>
<evidence type="ECO:0000256" key="7">
    <source>
        <dbReference type="ARBA" id="ARBA00022777"/>
    </source>
</evidence>
<evidence type="ECO:0000313" key="12">
    <source>
        <dbReference type="EMBL" id="KAJ8538327.1"/>
    </source>
</evidence>
<evidence type="ECO:0000256" key="1">
    <source>
        <dbReference type="ARBA" id="ARBA00004193"/>
    </source>
</evidence>
<gene>
    <name evidence="12" type="ORF">K7X08_014867</name>
</gene>
<keyword evidence="8" id="KW-0067">ATP-binding</keyword>
<evidence type="ECO:0000256" key="4">
    <source>
        <dbReference type="ARBA" id="ARBA00022527"/>
    </source>
</evidence>
<keyword evidence="7" id="KW-0418">Kinase</keyword>
<dbReference type="EMBL" id="JAJAGQ010000017">
    <property type="protein sequence ID" value="KAJ8538327.1"/>
    <property type="molecule type" value="Genomic_DNA"/>
</dbReference>
<evidence type="ECO:0000256" key="9">
    <source>
        <dbReference type="ARBA" id="ARBA00023136"/>
    </source>
</evidence>
<evidence type="ECO:0000256" key="10">
    <source>
        <dbReference type="ARBA" id="ARBA00023288"/>
    </source>
</evidence>
<sequence length="315" mass="35172">MESVDIAGSSNIAAKTFTFEELANATRNFQDECFLGGGSGRVYKGQIDEQVVVIKQVDQNGNRKFLVEMLMLSLLHHPNIVNLIGYCADGDHHRLLVYKYMPLGSLKDYLHDPSPRKKRLDWDTRTKIALEAAKGLEYLHDKTQPPVIHRKINCSNILLDEGYQAKISGFSLAKLGPVDGKRNVHVKFEGDLGYSAPEYVMTGELSVKLDIYSFGVVLLEIFTGRKAIETSTDGEERNLVEWASPLSKMRFSEIADPTLQGHYPVKGLQQALIVAEMCVHEQPIKRPNIAEVVAVLTHVASGKYDSESRDVQNLT</sequence>
<comment type="caution">
    <text evidence="12">The sequence shown here is derived from an EMBL/GenBank/DDBJ whole genome shotgun (WGS) entry which is preliminary data.</text>
</comment>
<evidence type="ECO:0000313" key="13">
    <source>
        <dbReference type="Proteomes" id="UP001152561"/>
    </source>
</evidence>
<keyword evidence="3" id="KW-1003">Cell membrane</keyword>
<protein>
    <recommendedName>
        <fullName evidence="11">Protein kinase domain-containing protein</fullName>
    </recommendedName>
</protein>
<evidence type="ECO:0000256" key="8">
    <source>
        <dbReference type="ARBA" id="ARBA00022840"/>
    </source>
</evidence>
<dbReference type="PANTHER" id="PTHR47985">
    <property type="entry name" value="OS07G0668900 PROTEIN"/>
    <property type="match status" value="1"/>
</dbReference>
<keyword evidence="10" id="KW-0449">Lipoprotein</keyword>